<dbReference type="EMBL" id="JBHTNU010000001">
    <property type="protein sequence ID" value="MFD1425557.1"/>
    <property type="molecule type" value="Genomic_DNA"/>
</dbReference>
<sequence>MSKGKIKFQGVPFVEGVEVHPKGGTVGFQGTSYPVQEMAVDAPVSGRVYGTLLNYKGALAELGEAVHQPPYHQPPIAPVLYIKPQNTLIGHGQPIPMPEEASELEVGAALGVVIGRRATRVSEAEALHYVTGYTVANDVSIPQDSFHRPPVMQKARDGFCPLGPWVIQRHAVANPDALGVRVFINGELRQQNTTENLIRPVARLIADVTEFMTLDEGDVLLAGVPEGAPLAKVGDRIQIEIDHVGSLENTIVEGRGVAAGGGT</sequence>
<dbReference type="PANTHER" id="PTHR11820:SF114">
    <property type="entry name" value="4-HYDROXYPHENYLACETATE CATABOLISM PROTEIN"/>
    <property type="match status" value="1"/>
</dbReference>
<evidence type="ECO:0000259" key="2">
    <source>
        <dbReference type="Pfam" id="PF01557"/>
    </source>
</evidence>
<keyword evidence="3" id="KW-0378">Hydrolase</keyword>
<reference evidence="4" key="1">
    <citation type="journal article" date="2019" name="Int. J. Syst. Evol. Microbiol.">
        <title>The Global Catalogue of Microorganisms (GCM) 10K type strain sequencing project: providing services to taxonomists for standard genome sequencing and annotation.</title>
        <authorList>
            <consortium name="The Broad Institute Genomics Platform"/>
            <consortium name="The Broad Institute Genome Sequencing Center for Infectious Disease"/>
            <person name="Wu L."/>
            <person name="Ma J."/>
        </authorList>
    </citation>
    <scope>NUCLEOTIDE SEQUENCE [LARGE SCALE GENOMIC DNA]</scope>
    <source>
        <strain evidence="4">S1</strain>
    </source>
</reference>
<dbReference type="NCBIfam" id="TIGR02305">
    <property type="entry name" value="HpaG-N-term"/>
    <property type="match status" value="1"/>
</dbReference>
<evidence type="ECO:0000256" key="1">
    <source>
        <dbReference type="ARBA" id="ARBA00022723"/>
    </source>
</evidence>
<gene>
    <name evidence="3" type="ORF">ACFQ4Y_01240</name>
</gene>
<dbReference type="PANTHER" id="PTHR11820">
    <property type="entry name" value="ACYLPYRUVASE"/>
    <property type="match status" value="1"/>
</dbReference>
<organism evidence="3 4">
    <name type="scientific">Kroppenstedtia sanguinis</name>
    <dbReference type="NCBI Taxonomy" id="1380684"/>
    <lineage>
        <taxon>Bacteria</taxon>
        <taxon>Bacillati</taxon>
        <taxon>Bacillota</taxon>
        <taxon>Bacilli</taxon>
        <taxon>Bacillales</taxon>
        <taxon>Thermoactinomycetaceae</taxon>
        <taxon>Kroppenstedtia</taxon>
    </lineage>
</organism>
<keyword evidence="1" id="KW-0479">Metal-binding</keyword>
<dbReference type="InterPro" id="IPR036663">
    <property type="entry name" value="Fumarylacetoacetase_C_sf"/>
</dbReference>
<dbReference type="Pfam" id="PF01557">
    <property type="entry name" value="FAA_hydrolase"/>
    <property type="match status" value="1"/>
</dbReference>
<evidence type="ECO:0000313" key="3">
    <source>
        <dbReference type="EMBL" id="MFD1425557.1"/>
    </source>
</evidence>
<dbReference type="RefSeq" id="WP_380162403.1">
    <property type="nucleotide sequence ID" value="NZ_JBHTNU010000001.1"/>
</dbReference>
<protein>
    <submittedName>
        <fullName evidence="3">Fumarylacetoacetate hydrolase family protein</fullName>
    </submittedName>
</protein>
<proteinExistence type="predicted"/>
<keyword evidence="4" id="KW-1185">Reference proteome</keyword>
<name>A0ABW4C4C4_9BACL</name>
<dbReference type="Gene3D" id="3.90.850.10">
    <property type="entry name" value="Fumarylacetoacetase-like, C-terminal domain"/>
    <property type="match status" value="1"/>
</dbReference>
<dbReference type="SUPFAM" id="SSF56529">
    <property type="entry name" value="FAH"/>
    <property type="match status" value="1"/>
</dbReference>
<dbReference type="Proteomes" id="UP001597282">
    <property type="component" value="Unassembled WGS sequence"/>
</dbReference>
<dbReference type="InterPro" id="IPR011234">
    <property type="entry name" value="Fumarylacetoacetase-like_C"/>
</dbReference>
<evidence type="ECO:0000313" key="4">
    <source>
        <dbReference type="Proteomes" id="UP001597282"/>
    </source>
</evidence>
<feature type="domain" description="Fumarylacetoacetase-like C-terminal" evidence="2">
    <location>
        <begin position="48"/>
        <end position="252"/>
    </location>
</feature>
<dbReference type="GO" id="GO:0016787">
    <property type="term" value="F:hydrolase activity"/>
    <property type="evidence" value="ECO:0007669"/>
    <property type="project" value="UniProtKB-KW"/>
</dbReference>
<accession>A0ABW4C4C4</accession>
<comment type="caution">
    <text evidence="3">The sequence shown here is derived from an EMBL/GenBank/DDBJ whole genome shotgun (WGS) entry which is preliminary data.</text>
</comment>
<dbReference type="InterPro" id="IPR012686">
    <property type="entry name" value="HPA_isomer/decarb_N"/>
</dbReference>